<proteinExistence type="predicted"/>
<comment type="caution">
    <text evidence="1">The sequence shown here is derived from an EMBL/GenBank/DDBJ whole genome shotgun (WGS) entry which is preliminary data.</text>
</comment>
<dbReference type="EMBL" id="JBAJEX010000001">
    <property type="protein sequence ID" value="MEO1766158.1"/>
    <property type="molecule type" value="Genomic_DNA"/>
</dbReference>
<accession>A0ABV0EFA0</accession>
<dbReference type="Proteomes" id="UP001482231">
    <property type="component" value="Unassembled WGS sequence"/>
</dbReference>
<gene>
    <name evidence="1" type="ORF">V6E02_02875</name>
</gene>
<evidence type="ECO:0000313" key="2">
    <source>
        <dbReference type="Proteomes" id="UP001482231"/>
    </source>
</evidence>
<sequence length="70" mass="7385">MPHHEAGIASIAGFIELAQPAVYVTDRLPVTGHGQVALTQRGPCPGDFQVQLTLALEPLRLDARQGLALG</sequence>
<keyword evidence="2" id="KW-1185">Reference proteome</keyword>
<protein>
    <submittedName>
        <fullName evidence="1">Uncharacterized protein</fullName>
    </submittedName>
</protein>
<name>A0ABV0EFA0_9BURK</name>
<organism evidence="1 2">
    <name type="scientific">Thiobacter aerophilum</name>
    <dbReference type="NCBI Taxonomy" id="3121275"/>
    <lineage>
        <taxon>Bacteria</taxon>
        <taxon>Pseudomonadati</taxon>
        <taxon>Pseudomonadota</taxon>
        <taxon>Betaproteobacteria</taxon>
        <taxon>Burkholderiales</taxon>
        <taxon>Thiobacteraceae</taxon>
        <taxon>Thiobacter</taxon>
    </lineage>
</organism>
<evidence type="ECO:0000313" key="1">
    <source>
        <dbReference type="EMBL" id="MEO1766158.1"/>
    </source>
</evidence>
<dbReference type="RefSeq" id="WP_347306937.1">
    <property type="nucleotide sequence ID" value="NZ_JBAJEX010000001.1"/>
</dbReference>
<reference evidence="1 2" key="1">
    <citation type="submission" date="2024-02" db="EMBL/GenBank/DDBJ databases">
        <title>New thermophilic sulfur-oxidizing bacteria from a hot springs of the Uzon caldera (Kamchatka, Russia).</title>
        <authorList>
            <person name="Dukat A.M."/>
            <person name="Elcheninov A.G."/>
            <person name="Frolov E.N."/>
        </authorList>
    </citation>
    <scope>NUCLEOTIDE SEQUENCE [LARGE SCALE GENOMIC DNA]</scope>
    <source>
        <strain evidence="1 2">AK1</strain>
    </source>
</reference>